<comment type="subcellular location">
    <subcellularLocation>
        <location evidence="1">Cell membrane</location>
        <topology evidence="1">Multi-pass membrane protein</topology>
    </subcellularLocation>
</comment>
<evidence type="ECO:0000256" key="3">
    <source>
        <dbReference type="ARBA" id="ARBA00022475"/>
    </source>
</evidence>
<keyword evidence="3" id="KW-1003">Cell membrane</keyword>
<keyword evidence="4 7" id="KW-0812">Transmembrane</keyword>
<evidence type="ECO:0000259" key="8">
    <source>
        <dbReference type="Pfam" id="PF00924"/>
    </source>
</evidence>
<dbReference type="InterPro" id="IPR006685">
    <property type="entry name" value="MscS_channel_2nd"/>
</dbReference>
<feature type="transmembrane region" description="Helical" evidence="7">
    <location>
        <begin position="64"/>
        <end position="84"/>
    </location>
</feature>
<evidence type="ECO:0000256" key="7">
    <source>
        <dbReference type="SAM" id="Phobius"/>
    </source>
</evidence>
<dbReference type="Gene3D" id="3.30.70.100">
    <property type="match status" value="1"/>
</dbReference>
<dbReference type="RefSeq" id="WP_176802468.1">
    <property type="nucleotide sequence ID" value="NZ_JABXYJ010000002.1"/>
</dbReference>
<dbReference type="InterPro" id="IPR011014">
    <property type="entry name" value="MscS_channel_TM-2"/>
</dbReference>
<dbReference type="GO" id="GO:0008381">
    <property type="term" value="F:mechanosensitive monoatomic ion channel activity"/>
    <property type="evidence" value="ECO:0007669"/>
    <property type="project" value="UniProtKB-ARBA"/>
</dbReference>
<dbReference type="Gene3D" id="2.30.30.60">
    <property type="match status" value="1"/>
</dbReference>
<feature type="transmembrane region" description="Helical" evidence="7">
    <location>
        <begin position="247"/>
        <end position="270"/>
    </location>
</feature>
<evidence type="ECO:0000313" key="11">
    <source>
        <dbReference type="Proteomes" id="UP000588051"/>
    </source>
</evidence>
<dbReference type="SUPFAM" id="SSF82689">
    <property type="entry name" value="Mechanosensitive channel protein MscS (YggB), C-terminal domain"/>
    <property type="match status" value="1"/>
</dbReference>
<feature type="domain" description="Mechanosensitive ion channel MscS" evidence="8">
    <location>
        <begin position="258"/>
        <end position="323"/>
    </location>
</feature>
<dbReference type="Proteomes" id="UP000588051">
    <property type="component" value="Unassembled WGS sequence"/>
</dbReference>
<dbReference type="InterPro" id="IPR023408">
    <property type="entry name" value="MscS_beta-dom_sf"/>
</dbReference>
<feature type="transmembrane region" description="Helical" evidence="7">
    <location>
        <begin position="90"/>
        <end position="113"/>
    </location>
</feature>
<evidence type="ECO:0000256" key="5">
    <source>
        <dbReference type="ARBA" id="ARBA00022989"/>
    </source>
</evidence>
<dbReference type="InterPro" id="IPR011066">
    <property type="entry name" value="MscS_channel_C_sf"/>
</dbReference>
<dbReference type="SUPFAM" id="SSF50182">
    <property type="entry name" value="Sm-like ribonucleoproteins"/>
    <property type="match status" value="1"/>
</dbReference>
<dbReference type="EMBL" id="JABXYJ010000002">
    <property type="protein sequence ID" value="NVO77217.1"/>
    <property type="molecule type" value="Genomic_DNA"/>
</dbReference>
<evidence type="ECO:0000256" key="4">
    <source>
        <dbReference type="ARBA" id="ARBA00022692"/>
    </source>
</evidence>
<evidence type="ECO:0000256" key="6">
    <source>
        <dbReference type="ARBA" id="ARBA00023136"/>
    </source>
</evidence>
<feature type="transmembrane region" description="Helical" evidence="7">
    <location>
        <begin position="216"/>
        <end position="235"/>
    </location>
</feature>
<dbReference type="AlphaFoldDB" id="A0A850QE95"/>
<dbReference type="InterPro" id="IPR052702">
    <property type="entry name" value="MscS-like_channel"/>
</dbReference>
<dbReference type="Gene3D" id="1.10.287.1260">
    <property type="match status" value="1"/>
</dbReference>
<dbReference type="PANTHER" id="PTHR30347:SF1">
    <property type="entry name" value="MECHANOSENSITIVE CHANNEL MSCK"/>
    <property type="match status" value="1"/>
</dbReference>
<comment type="caution">
    <text evidence="10">The sequence shown here is derived from an EMBL/GenBank/DDBJ whole genome shotgun (WGS) entry which is preliminary data.</text>
</comment>
<dbReference type="InterPro" id="IPR049278">
    <property type="entry name" value="MS_channel_C"/>
</dbReference>
<evidence type="ECO:0000256" key="1">
    <source>
        <dbReference type="ARBA" id="ARBA00004651"/>
    </source>
</evidence>
<keyword evidence="5 7" id="KW-1133">Transmembrane helix</keyword>
<feature type="transmembrane region" description="Helical" evidence="7">
    <location>
        <begin position="133"/>
        <end position="151"/>
    </location>
</feature>
<evidence type="ECO:0000259" key="9">
    <source>
        <dbReference type="Pfam" id="PF21082"/>
    </source>
</evidence>
<proteinExistence type="inferred from homology"/>
<accession>A0A850QE95</accession>
<dbReference type="GO" id="GO:0005886">
    <property type="term" value="C:plasma membrane"/>
    <property type="evidence" value="ECO:0007669"/>
    <property type="project" value="UniProtKB-SubCell"/>
</dbReference>
<keyword evidence="11" id="KW-1185">Reference proteome</keyword>
<protein>
    <submittedName>
        <fullName evidence="10">Mechanosensitive ion channel</fullName>
    </submittedName>
</protein>
<sequence>MNSSLLANLLSDLALDFREPQFLWQVGTVAVCLCLAWLFARFLRQIFARSEPGSSVVRLGAESFGRVLQPALSVLFLMIGKWMLGRWQHTHLLTLLFPIIGSLALIRFGFYVVRRTFARDGDIGKFLALFEKLFAGLVWLGVVLHFTGLWPDLLDALDSVVLPVGKNKITVLSILQACISVALTMVIALWASAALETRLMQLPTAHMSLKVVLSRVGRALLILLALLISLTIVGIDLTVLSVFGGALGVGLGFGLQKIASSYVSGFIILLDRSMSIGDLIAVDKFSGKVTQINTRYTVLQGLDGAESVIPNEVLVSSPVQNYSLTNRSVAMSTDVTVSYRTDLEALLPLLESTVANVPRVAQEPAPAAYLMKFGADGLELRVGFWIADPENGRTNVLSAVNRALWSALQMHHINLPFPQRVVTFARAPASVPGQSVPDDGDAGNCR</sequence>
<dbReference type="SUPFAM" id="SSF82861">
    <property type="entry name" value="Mechanosensitive channel protein MscS (YggB), transmembrane region"/>
    <property type="match status" value="1"/>
</dbReference>
<feature type="transmembrane region" description="Helical" evidence="7">
    <location>
        <begin position="22"/>
        <end position="43"/>
    </location>
</feature>
<name>A0A850QE95_9BURK</name>
<feature type="domain" description="Mechanosensitive ion channel MscS C-terminal" evidence="9">
    <location>
        <begin position="333"/>
        <end position="414"/>
    </location>
</feature>
<evidence type="ECO:0000256" key="2">
    <source>
        <dbReference type="ARBA" id="ARBA00008017"/>
    </source>
</evidence>
<dbReference type="InterPro" id="IPR010920">
    <property type="entry name" value="LSM_dom_sf"/>
</dbReference>
<gene>
    <name evidence="10" type="ORF">HV832_05170</name>
</gene>
<dbReference type="Pfam" id="PF00924">
    <property type="entry name" value="MS_channel_2nd"/>
    <property type="match status" value="1"/>
</dbReference>
<keyword evidence="6 7" id="KW-0472">Membrane</keyword>
<comment type="similarity">
    <text evidence="2">Belongs to the MscS (TC 1.A.23) family.</text>
</comment>
<feature type="transmembrane region" description="Helical" evidence="7">
    <location>
        <begin position="171"/>
        <end position="195"/>
    </location>
</feature>
<evidence type="ECO:0000313" key="10">
    <source>
        <dbReference type="EMBL" id="NVO77217.1"/>
    </source>
</evidence>
<organism evidence="10 11">
    <name type="scientific">Undibacterium oligocarboniphilum</name>
    <dbReference type="NCBI Taxonomy" id="666702"/>
    <lineage>
        <taxon>Bacteria</taxon>
        <taxon>Pseudomonadati</taxon>
        <taxon>Pseudomonadota</taxon>
        <taxon>Betaproteobacteria</taxon>
        <taxon>Burkholderiales</taxon>
        <taxon>Oxalobacteraceae</taxon>
        <taxon>Undibacterium</taxon>
    </lineage>
</organism>
<reference evidence="10 11" key="1">
    <citation type="submission" date="2020-06" db="EMBL/GenBank/DDBJ databases">
        <authorList>
            <person name="Qiu C."/>
            <person name="Liu Z."/>
        </authorList>
    </citation>
    <scope>NUCLEOTIDE SEQUENCE [LARGE SCALE GENOMIC DNA]</scope>
    <source>
        <strain evidence="10 11">EM 1</strain>
    </source>
</reference>
<dbReference type="PANTHER" id="PTHR30347">
    <property type="entry name" value="POTASSIUM CHANNEL RELATED"/>
    <property type="match status" value="1"/>
</dbReference>
<dbReference type="Pfam" id="PF21082">
    <property type="entry name" value="MS_channel_3rd"/>
    <property type="match status" value="1"/>
</dbReference>